<keyword evidence="1" id="KW-0812">Transmembrane</keyword>
<evidence type="ECO:0000313" key="4">
    <source>
        <dbReference type="Proteomes" id="UP001156215"/>
    </source>
</evidence>
<keyword evidence="4" id="KW-1185">Reference proteome</keyword>
<evidence type="ECO:0000256" key="1">
    <source>
        <dbReference type="SAM" id="Phobius"/>
    </source>
</evidence>
<gene>
    <name evidence="3" type="ORF">NB640_10875</name>
</gene>
<name>A0A9E9P2B2_9BURK</name>
<accession>A0A9E9P2B2</accession>
<dbReference type="KEGG" id="ovb:NB640_10875"/>
<dbReference type="PANTHER" id="PTHR14969:SF13">
    <property type="entry name" value="AT30094P"/>
    <property type="match status" value="1"/>
</dbReference>
<feature type="transmembrane region" description="Helical" evidence="1">
    <location>
        <begin position="148"/>
        <end position="171"/>
    </location>
</feature>
<dbReference type="InterPro" id="IPR000326">
    <property type="entry name" value="PAP2/HPO"/>
</dbReference>
<dbReference type="Gene3D" id="1.20.144.10">
    <property type="entry name" value="Phosphatidic acid phosphatase type 2/haloperoxidase"/>
    <property type="match status" value="1"/>
</dbReference>
<feature type="transmembrane region" description="Helical" evidence="1">
    <location>
        <begin position="33"/>
        <end position="55"/>
    </location>
</feature>
<evidence type="ECO:0000259" key="2">
    <source>
        <dbReference type="SMART" id="SM00014"/>
    </source>
</evidence>
<dbReference type="PANTHER" id="PTHR14969">
    <property type="entry name" value="SPHINGOSINE-1-PHOSPHATE PHOSPHOHYDROLASE"/>
    <property type="match status" value="1"/>
</dbReference>
<dbReference type="SUPFAM" id="SSF48317">
    <property type="entry name" value="Acid phosphatase/Vanadium-dependent haloperoxidase"/>
    <property type="match status" value="1"/>
</dbReference>
<feature type="domain" description="Phosphatidic acid phosphatase type 2/haloperoxidase" evidence="2">
    <location>
        <begin position="109"/>
        <end position="220"/>
    </location>
</feature>
<keyword evidence="1" id="KW-1133">Transmembrane helix</keyword>
<dbReference type="Pfam" id="PF01569">
    <property type="entry name" value="PAP2"/>
    <property type="match status" value="1"/>
</dbReference>
<feature type="transmembrane region" description="Helical" evidence="1">
    <location>
        <begin position="203"/>
        <end position="220"/>
    </location>
</feature>
<sequence>MSYSRESAFFFSDSEDRKRFFRRMAIRDYRFSTWLRLVAPLCLLMACVGFASGFYGEAPRHLFAGMRSQYPLLTATLDVVSDYADNVIFVVYLGVLVQAIAAKDRCKQVFFFRFFVGLVGVLLLVSLVKGLCGIPRPGIPLPAAPLSFTYHFGSFPSAYTAQIVALALPLVFFFRKRWLHIAMPIVITLVGFARLWLGKHHPVDIFGGVLFGSLILFFMFRKARGVL</sequence>
<feature type="transmembrane region" description="Helical" evidence="1">
    <location>
        <begin position="83"/>
        <end position="102"/>
    </location>
</feature>
<proteinExistence type="predicted"/>
<dbReference type="RefSeq" id="WP_269308723.1">
    <property type="nucleotide sequence ID" value="NZ_CP098242.1"/>
</dbReference>
<reference evidence="3" key="1">
    <citation type="journal article" date="2022" name="Front. Microbiol.">
        <title>New perspectives on an old grouping: The genomic and phenotypic variability of Oxalobacter formigenes and the implications for calcium oxalate stone prevention.</title>
        <authorList>
            <person name="Chmiel J.A."/>
            <person name="Carr C."/>
            <person name="Stuivenberg G.A."/>
            <person name="Venema R."/>
            <person name="Chanyi R.M."/>
            <person name="Al K.F."/>
            <person name="Giguere D."/>
            <person name="Say H."/>
            <person name="Akouris P.P."/>
            <person name="Dominguez Romero S.A."/>
            <person name="Kwong A."/>
            <person name="Tai V."/>
            <person name="Koval S.F."/>
            <person name="Razvi H."/>
            <person name="Bjazevic J."/>
            <person name="Burton J.P."/>
        </authorList>
    </citation>
    <scope>NUCLEOTIDE SEQUENCE</scope>
    <source>
        <strain evidence="3">WoOx3</strain>
    </source>
</reference>
<dbReference type="InterPro" id="IPR036938">
    <property type="entry name" value="PAP2/HPO_sf"/>
</dbReference>
<feature type="transmembrane region" description="Helical" evidence="1">
    <location>
        <begin position="109"/>
        <end position="128"/>
    </location>
</feature>
<protein>
    <submittedName>
        <fullName evidence="3">Phosphatase PAP2 family protein</fullName>
    </submittedName>
</protein>
<organism evidence="3 4">
    <name type="scientific">Oxalobacter vibrioformis</name>
    <dbReference type="NCBI Taxonomy" id="933080"/>
    <lineage>
        <taxon>Bacteria</taxon>
        <taxon>Pseudomonadati</taxon>
        <taxon>Pseudomonadota</taxon>
        <taxon>Betaproteobacteria</taxon>
        <taxon>Burkholderiales</taxon>
        <taxon>Oxalobacteraceae</taxon>
        <taxon>Oxalobacter</taxon>
    </lineage>
</organism>
<dbReference type="AlphaFoldDB" id="A0A9E9P2B2"/>
<dbReference type="SMART" id="SM00014">
    <property type="entry name" value="acidPPc"/>
    <property type="match status" value="1"/>
</dbReference>
<dbReference type="EMBL" id="CP098242">
    <property type="protein sequence ID" value="WAW09717.1"/>
    <property type="molecule type" value="Genomic_DNA"/>
</dbReference>
<feature type="transmembrane region" description="Helical" evidence="1">
    <location>
        <begin position="178"/>
        <end position="197"/>
    </location>
</feature>
<dbReference type="Proteomes" id="UP001156215">
    <property type="component" value="Chromosome"/>
</dbReference>
<evidence type="ECO:0000313" key="3">
    <source>
        <dbReference type="EMBL" id="WAW09717.1"/>
    </source>
</evidence>
<keyword evidence="1" id="KW-0472">Membrane</keyword>